<evidence type="ECO:0000256" key="7">
    <source>
        <dbReference type="ARBA" id="ARBA00023136"/>
    </source>
</evidence>
<evidence type="ECO:0000256" key="9">
    <source>
        <dbReference type="SAM" id="Phobius"/>
    </source>
</evidence>
<name>A0A368YFD4_9HYPH</name>
<comment type="caution">
    <text evidence="10">The sequence shown here is derived from an EMBL/GenBank/DDBJ whole genome shotgun (WGS) entry which is preliminary data.</text>
</comment>
<evidence type="ECO:0000256" key="5">
    <source>
        <dbReference type="ARBA" id="ARBA00022970"/>
    </source>
</evidence>
<feature type="transmembrane region" description="Helical" evidence="9">
    <location>
        <begin position="185"/>
        <end position="210"/>
    </location>
</feature>
<protein>
    <submittedName>
        <fullName evidence="10">Branched-chain amino acid transport system permease protein</fullName>
    </submittedName>
</protein>
<dbReference type="AlphaFoldDB" id="A0A368YFD4"/>
<evidence type="ECO:0000313" key="10">
    <source>
        <dbReference type="EMBL" id="RCW78865.1"/>
    </source>
</evidence>
<feature type="transmembrane region" description="Helical" evidence="9">
    <location>
        <begin position="58"/>
        <end position="78"/>
    </location>
</feature>
<keyword evidence="7 9" id="KW-0472">Membrane</keyword>
<feature type="transmembrane region" description="Helical" evidence="9">
    <location>
        <begin position="12"/>
        <end position="38"/>
    </location>
</feature>
<reference evidence="10 11" key="1">
    <citation type="submission" date="2018-07" db="EMBL/GenBank/DDBJ databases">
        <title>Genomic Encyclopedia of Type Strains, Phase III (KMG-III): the genomes of soil and plant-associated and newly described type strains.</title>
        <authorList>
            <person name="Whitman W."/>
        </authorList>
    </citation>
    <scope>NUCLEOTIDE SEQUENCE [LARGE SCALE GENOMIC DNA]</scope>
    <source>
        <strain evidence="10 11">31-25a</strain>
    </source>
</reference>
<gene>
    <name evidence="10" type="ORF">C7476_12151</name>
</gene>
<dbReference type="Proteomes" id="UP000253324">
    <property type="component" value="Unassembled WGS sequence"/>
</dbReference>
<keyword evidence="5" id="KW-0029">Amino-acid transport</keyword>
<comment type="similarity">
    <text evidence="8">Belongs to the binding-protein-dependent transport system permease family. LivHM subfamily.</text>
</comment>
<dbReference type="OrthoDB" id="9807115at2"/>
<evidence type="ECO:0000256" key="8">
    <source>
        <dbReference type="ARBA" id="ARBA00037998"/>
    </source>
</evidence>
<feature type="transmembrane region" description="Helical" evidence="9">
    <location>
        <begin position="90"/>
        <end position="112"/>
    </location>
</feature>
<keyword evidence="4 9" id="KW-0812">Transmembrane</keyword>
<sequence>MDILLQQILNGLSIASVITLIAVGVTLIFGLTGIINFAHGEFLMVGSIVTWLAVANGISFWLAIILAMIVVAVMGFALERGLFRFTLERPTNGFIVSLGLIIVLQHIVIFFWNANQKSVPRPLNTVWEIGGVRIASVRVMVIFVTAAVVAMTFVAITRSRYGRALRASVEDRDTAALMGIPVRRYITGVFVLGSALAGLGGGLLIALFPITPFTGGTMVMKGFAVALIGGLGNLTGAVVAGLILGIVEGLSAGYGFSEWTDAYSFGLMILVLLFRPNGLFGGTSGPKMA</sequence>
<feature type="transmembrane region" description="Helical" evidence="9">
    <location>
        <begin position="262"/>
        <end position="280"/>
    </location>
</feature>
<dbReference type="GO" id="GO:0022857">
    <property type="term" value="F:transmembrane transporter activity"/>
    <property type="evidence" value="ECO:0007669"/>
    <property type="project" value="InterPro"/>
</dbReference>
<dbReference type="GO" id="GO:0006865">
    <property type="term" value="P:amino acid transport"/>
    <property type="evidence" value="ECO:0007669"/>
    <property type="project" value="UniProtKB-KW"/>
</dbReference>
<dbReference type="EMBL" id="QPJM01000021">
    <property type="protein sequence ID" value="RCW78865.1"/>
    <property type="molecule type" value="Genomic_DNA"/>
</dbReference>
<evidence type="ECO:0000256" key="4">
    <source>
        <dbReference type="ARBA" id="ARBA00022692"/>
    </source>
</evidence>
<evidence type="ECO:0000313" key="11">
    <source>
        <dbReference type="Proteomes" id="UP000253324"/>
    </source>
</evidence>
<keyword evidence="3" id="KW-1003">Cell membrane</keyword>
<evidence type="ECO:0000256" key="6">
    <source>
        <dbReference type="ARBA" id="ARBA00022989"/>
    </source>
</evidence>
<comment type="subcellular location">
    <subcellularLocation>
        <location evidence="1">Cell membrane</location>
        <topology evidence="1">Multi-pass membrane protein</topology>
    </subcellularLocation>
</comment>
<organism evidence="10 11">
    <name type="scientific">Phyllobacterium bourgognense</name>
    <dbReference type="NCBI Taxonomy" id="314236"/>
    <lineage>
        <taxon>Bacteria</taxon>
        <taxon>Pseudomonadati</taxon>
        <taxon>Pseudomonadota</taxon>
        <taxon>Alphaproteobacteria</taxon>
        <taxon>Hyphomicrobiales</taxon>
        <taxon>Phyllobacteriaceae</taxon>
        <taxon>Phyllobacterium</taxon>
    </lineage>
</organism>
<proteinExistence type="inferred from homology"/>
<dbReference type="RefSeq" id="WP_114432488.1">
    <property type="nucleotide sequence ID" value="NZ_QPJM01000021.1"/>
</dbReference>
<accession>A0A368YFD4</accession>
<keyword evidence="11" id="KW-1185">Reference proteome</keyword>
<dbReference type="PANTHER" id="PTHR11795:SF445">
    <property type="entry name" value="AMINO ACID ABC TRANSPORTER PERMEASE PROTEIN"/>
    <property type="match status" value="1"/>
</dbReference>
<evidence type="ECO:0000256" key="3">
    <source>
        <dbReference type="ARBA" id="ARBA00022475"/>
    </source>
</evidence>
<dbReference type="Pfam" id="PF02653">
    <property type="entry name" value="BPD_transp_2"/>
    <property type="match status" value="1"/>
</dbReference>
<keyword evidence="2" id="KW-0813">Transport</keyword>
<evidence type="ECO:0000256" key="2">
    <source>
        <dbReference type="ARBA" id="ARBA00022448"/>
    </source>
</evidence>
<dbReference type="CDD" id="cd06582">
    <property type="entry name" value="TM_PBP1_LivH_like"/>
    <property type="match status" value="1"/>
</dbReference>
<evidence type="ECO:0000256" key="1">
    <source>
        <dbReference type="ARBA" id="ARBA00004651"/>
    </source>
</evidence>
<dbReference type="GO" id="GO:0005886">
    <property type="term" value="C:plasma membrane"/>
    <property type="evidence" value="ECO:0007669"/>
    <property type="project" value="UniProtKB-SubCell"/>
</dbReference>
<keyword evidence="6 9" id="KW-1133">Transmembrane helix</keyword>
<feature type="transmembrane region" description="Helical" evidence="9">
    <location>
        <begin position="222"/>
        <end position="250"/>
    </location>
</feature>
<dbReference type="PANTHER" id="PTHR11795">
    <property type="entry name" value="BRANCHED-CHAIN AMINO ACID TRANSPORT SYSTEM PERMEASE PROTEIN LIVH"/>
    <property type="match status" value="1"/>
</dbReference>
<feature type="transmembrane region" description="Helical" evidence="9">
    <location>
        <begin position="132"/>
        <end position="156"/>
    </location>
</feature>
<dbReference type="InterPro" id="IPR001851">
    <property type="entry name" value="ABC_transp_permease"/>
</dbReference>
<dbReference type="InterPro" id="IPR052157">
    <property type="entry name" value="BCAA_transport_permease"/>
</dbReference>